<sequence>MLFPQWILKQRAWLKDKLTGCPFALPALYHPESLIPLNAWKASPPSSNGNEQSHRGINRDGVNLTILGGIMRGWQYDPRAFLSLELHSEQVAVQRRTARREPDPSPGQNETAYAVGWDFPSNSYNGIEGRRDDELALTNKSDEDDGAEIWAEVVDFEPPSTEVICGNIWCAFQIPQDIPSSRDNFLRAVSEGGKWPCWDNIPW</sequence>
<gene>
    <name evidence="2" type="ORF">K443DRAFT_125774</name>
</gene>
<dbReference type="EMBL" id="KN838875">
    <property type="protein sequence ID" value="KIJ92931.1"/>
    <property type="molecule type" value="Genomic_DNA"/>
</dbReference>
<name>A0A0C9X5L6_9AGAR</name>
<dbReference type="AlphaFoldDB" id="A0A0C9X5L6"/>
<dbReference type="OrthoDB" id="3246731at2759"/>
<protein>
    <submittedName>
        <fullName evidence="2">Uncharacterized protein</fullName>
    </submittedName>
</protein>
<dbReference type="Proteomes" id="UP000054477">
    <property type="component" value="Unassembled WGS sequence"/>
</dbReference>
<evidence type="ECO:0000313" key="2">
    <source>
        <dbReference type="EMBL" id="KIJ92931.1"/>
    </source>
</evidence>
<feature type="region of interest" description="Disordered" evidence="1">
    <location>
        <begin position="95"/>
        <end position="114"/>
    </location>
</feature>
<reference evidence="2 3" key="1">
    <citation type="submission" date="2014-04" db="EMBL/GenBank/DDBJ databases">
        <authorList>
            <consortium name="DOE Joint Genome Institute"/>
            <person name="Kuo A."/>
            <person name="Kohler A."/>
            <person name="Nagy L.G."/>
            <person name="Floudas D."/>
            <person name="Copeland A."/>
            <person name="Barry K.W."/>
            <person name="Cichocki N."/>
            <person name="Veneault-Fourrey C."/>
            <person name="LaButti K."/>
            <person name="Lindquist E.A."/>
            <person name="Lipzen A."/>
            <person name="Lundell T."/>
            <person name="Morin E."/>
            <person name="Murat C."/>
            <person name="Sun H."/>
            <person name="Tunlid A."/>
            <person name="Henrissat B."/>
            <person name="Grigoriev I.V."/>
            <person name="Hibbett D.S."/>
            <person name="Martin F."/>
            <person name="Nordberg H.P."/>
            <person name="Cantor M.N."/>
            <person name="Hua S.X."/>
        </authorList>
    </citation>
    <scope>NUCLEOTIDE SEQUENCE [LARGE SCALE GENOMIC DNA]</scope>
    <source>
        <strain evidence="2 3">LaAM-08-1</strain>
    </source>
</reference>
<accession>A0A0C9X5L6</accession>
<evidence type="ECO:0000256" key="1">
    <source>
        <dbReference type="SAM" id="MobiDB-lite"/>
    </source>
</evidence>
<proteinExistence type="predicted"/>
<dbReference type="HOGENOM" id="CLU_1349130_0_0_1"/>
<keyword evidence="3" id="KW-1185">Reference proteome</keyword>
<reference evidence="3" key="2">
    <citation type="submission" date="2015-01" db="EMBL/GenBank/DDBJ databases">
        <title>Evolutionary Origins and Diversification of the Mycorrhizal Mutualists.</title>
        <authorList>
            <consortium name="DOE Joint Genome Institute"/>
            <consortium name="Mycorrhizal Genomics Consortium"/>
            <person name="Kohler A."/>
            <person name="Kuo A."/>
            <person name="Nagy L.G."/>
            <person name="Floudas D."/>
            <person name="Copeland A."/>
            <person name="Barry K.W."/>
            <person name="Cichocki N."/>
            <person name="Veneault-Fourrey C."/>
            <person name="LaButti K."/>
            <person name="Lindquist E.A."/>
            <person name="Lipzen A."/>
            <person name="Lundell T."/>
            <person name="Morin E."/>
            <person name="Murat C."/>
            <person name="Riley R."/>
            <person name="Ohm R."/>
            <person name="Sun H."/>
            <person name="Tunlid A."/>
            <person name="Henrissat B."/>
            <person name="Grigoriev I.V."/>
            <person name="Hibbett D.S."/>
            <person name="Martin F."/>
        </authorList>
    </citation>
    <scope>NUCLEOTIDE SEQUENCE [LARGE SCALE GENOMIC DNA]</scope>
    <source>
        <strain evidence="3">LaAM-08-1</strain>
    </source>
</reference>
<organism evidence="2 3">
    <name type="scientific">Laccaria amethystina LaAM-08-1</name>
    <dbReference type="NCBI Taxonomy" id="1095629"/>
    <lineage>
        <taxon>Eukaryota</taxon>
        <taxon>Fungi</taxon>
        <taxon>Dikarya</taxon>
        <taxon>Basidiomycota</taxon>
        <taxon>Agaricomycotina</taxon>
        <taxon>Agaricomycetes</taxon>
        <taxon>Agaricomycetidae</taxon>
        <taxon>Agaricales</taxon>
        <taxon>Agaricineae</taxon>
        <taxon>Hydnangiaceae</taxon>
        <taxon>Laccaria</taxon>
    </lineage>
</organism>
<evidence type="ECO:0000313" key="3">
    <source>
        <dbReference type="Proteomes" id="UP000054477"/>
    </source>
</evidence>